<proteinExistence type="predicted"/>
<dbReference type="AlphaFoldDB" id="A0A565AWW2"/>
<feature type="compositionally biased region" description="Low complexity" evidence="1">
    <location>
        <begin position="127"/>
        <end position="139"/>
    </location>
</feature>
<dbReference type="PANTHER" id="PTHR34059">
    <property type="entry name" value="EXPRESSED PROTEIN"/>
    <property type="match status" value="1"/>
</dbReference>
<feature type="compositionally biased region" description="Basic and acidic residues" evidence="1">
    <location>
        <begin position="205"/>
        <end position="218"/>
    </location>
</feature>
<gene>
    <name evidence="2" type="ORF">ANE_LOCUS3829</name>
</gene>
<keyword evidence="3" id="KW-1185">Reference proteome</keyword>
<reference evidence="2" key="1">
    <citation type="submission" date="2019-07" db="EMBL/GenBank/DDBJ databases">
        <authorList>
            <person name="Dittberner H."/>
        </authorList>
    </citation>
    <scope>NUCLEOTIDE SEQUENCE [LARGE SCALE GENOMIC DNA]</scope>
</reference>
<dbReference type="EMBL" id="CABITT030000001">
    <property type="protein sequence ID" value="VVA93384.1"/>
    <property type="molecule type" value="Genomic_DNA"/>
</dbReference>
<feature type="compositionally biased region" description="Low complexity" evidence="1">
    <location>
        <begin position="65"/>
        <end position="83"/>
    </location>
</feature>
<feature type="region of interest" description="Disordered" evidence="1">
    <location>
        <begin position="48"/>
        <end position="235"/>
    </location>
</feature>
<evidence type="ECO:0000313" key="2">
    <source>
        <dbReference type="EMBL" id="VVA93384.1"/>
    </source>
</evidence>
<comment type="caution">
    <text evidence="2">The sequence shown here is derived from an EMBL/GenBank/DDBJ whole genome shotgun (WGS) entry which is preliminary data.</text>
</comment>
<dbReference type="PANTHER" id="PTHR34059:SF1">
    <property type="entry name" value="EXPRESSED PROTEIN"/>
    <property type="match status" value="1"/>
</dbReference>
<accession>A0A565AWW2</accession>
<protein>
    <submittedName>
        <fullName evidence="2">Uncharacterized protein</fullName>
    </submittedName>
</protein>
<dbReference type="OrthoDB" id="1080706at2759"/>
<feature type="compositionally biased region" description="Basic residues" evidence="1">
    <location>
        <begin position="219"/>
        <end position="228"/>
    </location>
</feature>
<organism evidence="2 3">
    <name type="scientific">Arabis nemorensis</name>
    <dbReference type="NCBI Taxonomy" id="586526"/>
    <lineage>
        <taxon>Eukaryota</taxon>
        <taxon>Viridiplantae</taxon>
        <taxon>Streptophyta</taxon>
        <taxon>Embryophyta</taxon>
        <taxon>Tracheophyta</taxon>
        <taxon>Spermatophyta</taxon>
        <taxon>Magnoliopsida</taxon>
        <taxon>eudicotyledons</taxon>
        <taxon>Gunneridae</taxon>
        <taxon>Pentapetalae</taxon>
        <taxon>rosids</taxon>
        <taxon>malvids</taxon>
        <taxon>Brassicales</taxon>
        <taxon>Brassicaceae</taxon>
        <taxon>Arabideae</taxon>
        <taxon>Arabis</taxon>
    </lineage>
</organism>
<feature type="compositionally biased region" description="Pro residues" evidence="1">
    <location>
        <begin position="179"/>
        <end position="190"/>
    </location>
</feature>
<dbReference type="Proteomes" id="UP000489600">
    <property type="component" value="Unassembled WGS sequence"/>
</dbReference>
<evidence type="ECO:0000313" key="3">
    <source>
        <dbReference type="Proteomes" id="UP000489600"/>
    </source>
</evidence>
<name>A0A565AWW2_9BRAS</name>
<evidence type="ECO:0000256" key="1">
    <source>
        <dbReference type="SAM" id="MobiDB-lite"/>
    </source>
</evidence>
<sequence>MKIPEIVHSKDFGEKPLLLPVRSLNHSLRVSDSGGRWEKVRSKRQLLKSLGDDDDNSDVLPSPIPWRSRSSSSSTKIESQPSIKNPTTVESQPLIKNPANMMSRSSSSSSSTEVESQPLIKTPANLTSSTSFSSPRKSTPLNEFGAKSAEDIARRHNFHGENESRESAHKTKLGNGAFHPPPPPPPPPPVDYYKSPPTKLRVSRKSSENKTKFDERSSKRNNLKKGKWNMHGDLY</sequence>
<feature type="compositionally biased region" description="Basic and acidic residues" evidence="1">
    <location>
        <begin position="148"/>
        <end position="169"/>
    </location>
</feature>